<dbReference type="InterPro" id="IPR012338">
    <property type="entry name" value="Beta-lactam/transpept-like"/>
</dbReference>
<dbReference type="GO" id="GO:0008658">
    <property type="term" value="F:penicillin binding"/>
    <property type="evidence" value="ECO:0007669"/>
    <property type="project" value="InterPro"/>
</dbReference>
<comment type="caution">
    <text evidence="8">The sequence shown here is derived from an EMBL/GenBank/DDBJ whole genome shotgun (WGS) entry which is preliminary data.</text>
</comment>
<dbReference type="GO" id="GO:0051301">
    <property type="term" value="P:cell division"/>
    <property type="evidence" value="ECO:0007669"/>
    <property type="project" value="UniProtKB-KW"/>
</dbReference>
<dbReference type="Gene3D" id="3.40.710.10">
    <property type="entry name" value="DD-peptidase/beta-lactamase superfamily"/>
    <property type="match status" value="1"/>
</dbReference>
<comment type="subcellular location">
    <subcellularLocation>
        <location evidence="1">Membrane</location>
    </subcellularLocation>
</comment>
<evidence type="ECO:0000313" key="9">
    <source>
        <dbReference type="Proteomes" id="UP001183629"/>
    </source>
</evidence>
<dbReference type="Pfam" id="PF03717">
    <property type="entry name" value="PBP_dimer"/>
    <property type="match status" value="1"/>
</dbReference>
<dbReference type="Proteomes" id="UP001183629">
    <property type="component" value="Unassembled WGS sequence"/>
</dbReference>
<keyword evidence="8" id="KW-0131">Cell cycle</keyword>
<dbReference type="PANTHER" id="PTHR30627">
    <property type="entry name" value="PEPTIDOGLYCAN D,D-TRANSPEPTIDASE"/>
    <property type="match status" value="1"/>
</dbReference>
<organism evidence="8 9">
    <name type="scientific">Catenuloplanes niger</name>
    <dbReference type="NCBI Taxonomy" id="587534"/>
    <lineage>
        <taxon>Bacteria</taxon>
        <taxon>Bacillati</taxon>
        <taxon>Actinomycetota</taxon>
        <taxon>Actinomycetes</taxon>
        <taxon>Micromonosporales</taxon>
        <taxon>Micromonosporaceae</taxon>
        <taxon>Catenuloplanes</taxon>
    </lineage>
</organism>
<dbReference type="GO" id="GO:0071555">
    <property type="term" value="P:cell wall organization"/>
    <property type="evidence" value="ECO:0007669"/>
    <property type="project" value="TreeGrafter"/>
</dbReference>
<dbReference type="AlphaFoldDB" id="A0AAE4CR20"/>
<feature type="compositionally biased region" description="Low complexity" evidence="4">
    <location>
        <begin position="83"/>
        <end position="103"/>
    </location>
</feature>
<protein>
    <submittedName>
        <fullName evidence="8">Cell division protein FtsI (Penicillin-binding protein 3)</fullName>
    </submittedName>
</protein>
<reference evidence="8 9" key="1">
    <citation type="submission" date="2023-07" db="EMBL/GenBank/DDBJ databases">
        <title>Sequencing the genomes of 1000 actinobacteria strains.</title>
        <authorList>
            <person name="Klenk H.-P."/>
        </authorList>
    </citation>
    <scope>NUCLEOTIDE SEQUENCE [LARGE SCALE GENOMIC DNA]</scope>
    <source>
        <strain evidence="8 9">DSM 44711</strain>
    </source>
</reference>
<evidence type="ECO:0000256" key="2">
    <source>
        <dbReference type="ARBA" id="ARBA00007171"/>
    </source>
</evidence>
<evidence type="ECO:0000259" key="6">
    <source>
        <dbReference type="Pfam" id="PF00905"/>
    </source>
</evidence>
<feature type="domain" description="Penicillin-binding protein dimerisation" evidence="7">
    <location>
        <begin position="167"/>
        <end position="313"/>
    </location>
</feature>
<accession>A0AAE4CR20</accession>
<comment type="similarity">
    <text evidence="2">Belongs to the transpeptidase family.</text>
</comment>
<dbReference type="Pfam" id="PF00905">
    <property type="entry name" value="Transpeptidase"/>
    <property type="match status" value="1"/>
</dbReference>
<feature type="compositionally biased region" description="Basic and acidic residues" evidence="4">
    <location>
        <begin position="13"/>
        <end position="30"/>
    </location>
</feature>
<feature type="compositionally biased region" description="Basic and acidic residues" evidence="4">
    <location>
        <begin position="44"/>
        <end position="64"/>
    </location>
</feature>
<dbReference type="Gene3D" id="3.90.1310.10">
    <property type="entry name" value="Penicillin-binding protein 2a (Domain 2)"/>
    <property type="match status" value="1"/>
</dbReference>
<evidence type="ECO:0000256" key="5">
    <source>
        <dbReference type="SAM" id="Phobius"/>
    </source>
</evidence>
<dbReference type="EMBL" id="JAVDYC010000001">
    <property type="protein sequence ID" value="MDR7321580.1"/>
    <property type="molecule type" value="Genomic_DNA"/>
</dbReference>
<proteinExistence type="inferred from homology"/>
<feature type="domain" description="Penicillin-binding protein transpeptidase" evidence="6">
    <location>
        <begin position="368"/>
        <end position="673"/>
    </location>
</feature>
<dbReference type="InterPro" id="IPR036138">
    <property type="entry name" value="PBP_dimer_sf"/>
</dbReference>
<feature type="region of interest" description="Disordered" evidence="4">
    <location>
        <begin position="1"/>
        <end position="121"/>
    </location>
</feature>
<evidence type="ECO:0000256" key="1">
    <source>
        <dbReference type="ARBA" id="ARBA00004370"/>
    </source>
</evidence>
<keyword evidence="3 5" id="KW-0472">Membrane</keyword>
<dbReference type="InterPro" id="IPR050515">
    <property type="entry name" value="Beta-lactam/transpept"/>
</dbReference>
<evidence type="ECO:0000259" key="7">
    <source>
        <dbReference type="Pfam" id="PF03717"/>
    </source>
</evidence>
<gene>
    <name evidence="8" type="ORF">J2S44_001830</name>
</gene>
<evidence type="ECO:0000313" key="8">
    <source>
        <dbReference type="EMBL" id="MDR7321580.1"/>
    </source>
</evidence>
<dbReference type="PANTHER" id="PTHR30627:SF1">
    <property type="entry name" value="PEPTIDOGLYCAN D,D-TRANSPEPTIDASE FTSI"/>
    <property type="match status" value="1"/>
</dbReference>
<keyword evidence="8" id="KW-0132">Cell division</keyword>
<dbReference type="SUPFAM" id="SSF56519">
    <property type="entry name" value="Penicillin binding protein dimerisation domain"/>
    <property type="match status" value="1"/>
</dbReference>
<evidence type="ECO:0000256" key="3">
    <source>
        <dbReference type="ARBA" id="ARBA00023136"/>
    </source>
</evidence>
<name>A0AAE4CR20_9ACTN</name>
<keyword evidence="9" id="KW-1185">Reference proteome</keyword>
<dbReference type="InterPro" id="IPR001460">
    <property type="entry name" value="PCN-bd_Tpept"/>
</dbReference>
<keyword evidence="5" id="KW-0812">Transmembrane</keyword>
<dbReference type="SUPFAM" id="SSF56601">
    <property type="entry name" value="beta-lactamase/transpeptidase-like"/>
    <property type="match status" value="1"/>
</dbReference>
<evidence type="ECO:0000256" key="4">
    <source>
        <dbReference type="SAM" id="MobiDB-lite"/>
    </source>
</evidence>
<feature type="transmembrane region" description="Helical" evidence="5">
    <location>
        <begin position="126"/>
        <end position="148"/>
    </location>
</feature>
<feature type="compositionally biased region" description="Basic residues" evidence="4">
    <location>
        <begin position="104"/>
        <end position="115"/>
    </location>
</feature>
<sequence>MSEARAYTPRGRTVREGMPRPQRPVEEPRARRTPAGSGSGSGRTKGDRPALRVLDGGRQDERRGGSARGRGTAGRDRDRDTVPAPRRTGAAARNAAPARNRPAPIRKPRPPRRPPKLGDPGRRLRVASLLAMVMLATVGVRLVVLQFGDTPEWARQGLNDRLQVVTLPAARGAIYDQNGAVLAHSVEARYIAVDPEFVKDANRTASLLAPILGLSKSELLDRMQKRIRPDGRPSRFEWLARAVSTGDAKKVEALELPEIVIGRDEKREWPGRDLAANLIGFTGGDMNGLEGIEARYDELLRGVNGERRFEVGKEVDGTDLAKEIPGGYSQETPAKDGSSLTLTIDRDMQYEAQRIIGEQMTKVDASIGAAVVLDARTGEVYAQVSFPTYDPVEFAEADPEDRQDVASAVVVDPGSVHKALIYGAALEEGVITPDTVLQVGPTIRKGGVTFRDTHPHPEGTKITMAGALAYSSNVAAIQVADQLGPEKVVEYQKRFGLGQSVNEGVAGEASGKVLEASEWSGSGYGSVPIGHSVDATLLQMAAAYGAIANDGVYVQPHLIKDTIAPDGTVTPNTDVKTHQVISAESARQLRTLLESVMVIPDGSGRDARVNGYRVAGKTGTSSRLAEGSYLPGEVASFIGMAPAENPRFVVAVFAHTPKGGGGAVAGPAFKEIMGFALRHFKVPPSSTEPPEFKVFP</sequence>
<dbReference type="GO" id="GO:0005886">
    <property type="term" value="C:plasma membrane"/>
    <property type="evidence" value="ECO:0007669"/>
    <property type="project" value="TreeGrafter"/>
</dbReference>
<keyword evidence="5" id="KW-1133">Transmembrane helix</keyword>
<dbReference type="InterPro" id="IPR005311">
    <property type="entry name" value="PBP_dimer"/>
</dbReference>